<reference evidence="3 4" key="1">
    <citation type="submission" date="2024-11" db="EMBL/GenBank/DDBJ databases">
        <authorList>
            <person name="Heng Y.C."/>
            <person name="Lim A.C.H."/>
            <person name="Lee J.K.Y."/>
            <person name="Kittelmann S."/>
        </authorList>
    </citation>
    <scope>NUCLEOTIDE SEQUENCE [LARGE SCALE GENOMIC DNA]</scope>
    <source>
        <strain evidence="3 4">WILCCON 0114</strain>
    </source>
</reference>
<dbReference type="EMBL" id="JBJIAA010000001">
    <property type="protein sequence ID" value="MFL0248998.1"/>
    <property type="molecule type" value="Genomic_DNA"/>
</dbReference>
<dbReference type="RefSeq" id="WP_406785674.1">
    <property type="nucleotide sequence ID" value="NZ_JBJIAA010000001.1"/>
</dbReference>
<evidence type="ECO:0000313" key="4">
    <source>
        <dbReference type="Proteomes" id="UP001623592"/>
    </source>
</evidence>
<organism evidence="3 4">
    <name type="scientific">Clostridium neuense</name>
    <dbReference type="NCBI Taxonomy" id="1728934"/>
    <lineage>
        <taxon>Bacteria</taxon>
        <taxon>Bacillati</taxon>
        <taxon>Bacillota</taxon>
        <taxon>Clostridia</taxon>
        <taxon>Eubacteriales</taxon>
        <taxon>Clostridiaceae</taxon>
        <taxon>Clostridium</taxon>
    </lineage>
</organism>
<evidence type="ECO:0000256" key="1">
    <source>
        <dbReference type="ARBA" id="ARBA00003863"/>
    </source>
</evidence>
<accession>A0ABW8T924</accession>
<dbReference type="InterPro" id="IPR038300">
    <property type="entry name" value="SASP_sf_alpha/beta"/>
</dbReference>
<dbReference type="Gene3D" id="6.10.10.80">
    <property type="entry name" value="Small, acid-soluble spore protein, alpha/beta type-like"/>
    <property type="match status" value="1"/>
</dbReference>
<sequence length="68" mass="7350">MSHRPLVPGARGKLEKLKEETANEIGIRFNEGYGGNVASKSNGYVGGPVGGLMTKKMVEDFEKKLAKK</sequence>
<proteinExistence type="predicted"/>
<gene>
    <name evidence="3" type="ORF">ACJDT4_01070</name>
</gene>
<comment type="function">
    <text evidence="1">SASP are bound to spore DNA. They are double-stranded DNA-binding proteins that cause DNA to change to an a-like conformation. They protect the DNA backbone from chemical and enzymatic cleavage and are thus involved in dormant spore's high resistance to UV light.</text>
</comment>
<keyword evidence="2" id="KW-0749">Sporulation</keyword>
<dbReference type="PANTHER" id="PTHR36107">
    <property type="entry name" value="SMALL, ACID-SOLUBLE SPORE PROTEIN A"/>
    <property type="match status" value="1"/>
</dbReference>
<dbReference type="Proteomes" id="UP001623592">
    <property type="component" value="Unassembled WGS sequence"/>
</dbReference>
<protein>
    <submittedName>
        <fullName evidence="3">Small, acid-soluble spore protein, alpha/beta type</fullName>
    </submittedName>
</protein>
<dbReference type="InterPro" id="IPR050847">
    <property type="entry name" value="SASP_DNA-binding"/>
</dbReference>
<comment type="caution">
    <text evidence="3">The sequence shown here is derived from an EMBL/GenBank/DDBJ whole genome shotgun (WGS) entry which is preliminary data.</text>
</comment>
<evidence type="ECO:0000256" key="2">
    <source>
        <dbReference type="ARBA" id="ARBA00022969"/>
    </source>
</evidence>
<dbReference type="InterPro" id="IPR001448">
    <property type="entry name" value="SASP_alpha/beta-type"/>
</dbReference>
<keyword evidence="4" id="KW-1185">Reference proteome</keyword>
<dbReference type="PANTHER" id="PTHR36107:SF1">
    <property type="entry name" value="SMALL, ACID-SOLUBLE SPORE PROTEIN A"/>
    <property type="match status" value="1"/>
</dbReference>
<name>A0ABW8T924_9CLOT</name>
<evidence type="ECO:0000313" key="3">
    <source>
        <dbReference type="EMBL" id="MFL0248998.1"/>
    </source>
</evidence>
<dbReference type="Pfam" id="PF00269">
    <property type="entry name" value="SASP"/>
    <property type="match status" value="1"/>
</dbReference>